<keyword evidence="3" id="KW-0040">ANK repeat</keyword>
<dbReference type="Pfam" id="PF12796">
    <property type="entry name" value="Ank_2"/>
    <property type="match status" value="1"/>
</dbReference>
<dbReference type="Pfam" id="PF07719">
    <property type="entry name" value="TPR_2"/>
    <property type="match status" value="1"/>
</dbReference>
<dbReference type="SUPFAM" id="SSF48452">
    <property type="entry name" value="TPR-like"/>
    <property type="match status" value="3"/>
</dbReference>
<dbReference type="Proteomes" id="UP000031258">
    <property type="component" value="Unassembled WGS sequence"/>
</dbReference>
<dbReference type="PROSITE" id="PS50088">
    <property type="entry name" value="ANK_REPEAT"/>
    <property type="match status" value="2"/>
</dbReference>
<dbReference type="InterPro" id="IPR011990">
    <property type="entry name" value="TPR-like_helical_dom_sf"/>
</dbReference>
<gene>
    <name evidence="6" type="ORF">NF27_JK00090</name>
</gene>
<dbReference type="SMART" id="SM00248">
    <property type="entry name" value="ANK"/>
    <property type="match status" value="2"/>
</dbReference>
<dbReference type="InterPro" id="IPR013105">
    <property type="entry name" value="TPR_2"/>
</dbReference>
<evidence type="ECO:0000256" key="5">
    <source>
        <dbReference type="SAM" id="MobiDB-lite"/>
    </source>
</evidence>
<keyword evidence="1" id="KW-0677">Repeat</keyword>
<dbReference type="InterPro" id="IPR002110">
    <property type="entry name" value="Ankyrin_rpt"/>
</dbReference>
<accession>A0A0C1QF03</accession>
<proteinExistence type="predicted"/>
<evidence type="ECO:0000313" key="6">
    <source>
        <dbReference type="EMBL" id="KIE04114.1"/>
    </source>
</evidence>
<comment type="caution">
    <text evidence="6">The sequence shown here is derived from an EMBL/GenBank/DDBJ whole genome shotgun (WGS) entry which is preliminary data.</text>
</comment>
<protein>
    <submittedName>
        <fullName evidence="6">Uncharacterized protein</fullName>
    </submittedName>
</protein>
<evidence type="ECO:0000313" key="7">
    <source>
        <dbReference type="Proteomes" id="UP000031258"/>
    </source>
</evidence>
<dbReference type="STRING" id="86105.NF27_JK00090"/>
<dbReference type="SUPFAM" id="SSF48403">
    <property type="entry name" value="Ankyrin repeat"/>
    <property type="match status" value="1"/>
</dbReference>
<dbReference type="InterPro" id="IPR019734">
    <property type="entry name" value="TPR_rpt"/>
</dbReference>
<reference evidence="6 7" key="1">
    <citation type="submission" date="2014-11" db="EMBL/GenBank/DDBJ databases">
        <title>A Rickettsiales Symbiont of Amoebae With Ancient Features.</title>
        <authorList>
            <person name="Schulz F."/>
            <person name="Martijn J."/>
            <person name="Wascher F."/>
            <person name="Kostanjsek R."/>
            <person name="Ettema T.J."/>
            <person name="Horn M."/>
        </authorList>
    </citation>
    <scope>NUCLEOTIDE SEQUENCE [LARGE SCALE GENOMIC DNA]</scope>
    <source>
        <strain evidence="6 7">UWC36</strain>
    </source>
</reference>
<evidence type="ECO:0000256" key="4">
    <source>
        <dbReference type="PROSITE-ProRule" id="PRU00339"/>
    </source>
</evidence>
<dbReference type="PROSITE" id="PS50297">
    <property type="entry name" value="ANK_REP_REGION"/>
    <property type="match status" value="2"/>
</dbReference>
<sequence>MNIFLDNIYRHLEDNKPSICVNNNLQRVLIQMKSNLIQAIQEDNIEQVEKEIKTNINIADLEFGGSILHWAAGFGSIEIINLLIKQGIEINKLDNDGQTALHWALGEGNTEVANLLIENNINENIRDRFGSSAHDLGVKRLQPSSSLANIHNTSNNTQRENTGVSEIKNNPVPTNNNAIQRMSKDFEVLFKAILIIEEIEEEGNLEKLAELGECFHNIKWRDEDPNCIRNKYGFIDRSQSSEKTRKRAGGIDFEQLGYLKDMLDIKSPERLLFLEVIKYALNEPDKKYNILEALKELKGKIYNIFQNELPLISSFIPKEDLENYKSIVNRTTHGNISKSNIVTSCQPLAIPIVWVTSFYHDYRCLAAIKAYLQLEHFENIDLQNNKTDRYHIAYIFVKIGERSREISDRLKSWENDDENKGVFGKLFKKLVGYRNNIKGQPWIIIKNSKLITLMFNVIISERETLLSFINLLQSFLETRRNLAPTEIWKSLKNEELLKNDGEFVLGIDVKLLTNNLQKGLKIKKEAKEENDEQKKAINDDVVQENQQSSESSSQIEKYYTEEEILQKARYIIEFSEKVIKNYITIPEKQRGQYLKKIASSKVAIETLKGLVQSDKLEEYTRVLDLVIKGELAAKKLFGYVPSDKTKEAGKLINAITQGIVATKKLHFSEPLEQNKDFRNLVDSYNEMRQKLPIDLQNKSPEAFYEDERNNDLRKFVQNSQNTKVQNDQKSEVVEKLKVKEKSKDSNDDSKIFIRLHKEIKFQRLLHKLDSKKAHHAKATSTGFLGGYIDKLYESENYKKIFEELSHPELDSSMRKVLYTRHKVIMHGFHQNDLEIVSKVSNEEVVPWEEDIDSIVNILKIKILTESEKALEKLAKLIELDPIYLLKSLHNRLGLAYSKLGKLDKAQSHYQKSLELFYNEITSNLELENKTNVMHNLADIYREKDDFQNVLKILEEVVQIRREIFESNNKRLLDTINNLGVAYSNAGEEDKAEQCYREVLKYDDNMTAQSNLAILLSDKGMYSESIILLQKVIEKQESLSEINVRILITNYMSLCSIYHEISDITNLELYYNKINDLFVREVTKLKSEYGRNYSTLVFSIYREKATLDMSIGKYEEAIKNYKYIIKTYSEKIDPITLGDVYKELGVCLSYIDNGTKALKYLKLSEELYKKNNLVDEMKYALLLNCIGLGYSKAGDHQESYNYYVKALSILESLQAPARVHAQTHLNLSCYFLKIEDFTNAKIHADLSLHLNESAFKLSVNPVKLIPHVELVKCYITLASYYVHFAVKQNSKIGENYEAYLKSSEEYLQKANSMCKEMNPNETHSIFFDIFCSFNELYLLMENYELSLFYANKALDIYKLNKFNIITSKVVLVYNNIIELYVKQDNLNAVRDIGKEALSLALETGKKKLISNIYSNLHLSAYYLNYYAEAISYAKQGIKYVGSKANFKLEIYYELGKTAKNYARFINNWDYDNQHASIWYKKAYKYHAEGIKCAYQIAGENTDILYLLLTSMERTNYKMVEFFENKIQPQINKVSSIIETELDSTKCSVKTASTELKDCYMLYLGNKFGYKIPPRPDEFRSIEEIIKNRILTRILDKYIKLEILSENIYNPLSCSFKLPLSYKPEHIKLVVREKLGITLDKIEKHSTYYSIELPVKIVREHYESLEKSQVQR</sequence>
<feature type="compositionally biased region" description="Low complexity" evidence="5">
    <location>
        <begin position="543"/>
        <end position="554"/>
    </location>
</feature>
<dbReference type="SMART" id="SM00028">
    <property type="entry name" value="TPR"/>
    <property type="match status" value="11"/>
</dbReference>
<feature type="repeat" description="TPR" evidence="4">
    <location>
        <begin position="972"/>
        <end position="1005"/>
    </location>
</feature>
<feature type="repeat" description="TPR" evidence="4">
    <location>
        <begin position="886"/>
        <end position="919"/>
    </location>
</feature>
<dbReference type="PANTHER" id="PTHR19959">
    <property type="entry name" value="KINESIN LIGHT CHAIN"/>
    <property type="match status" value="1"/>
</dbReference>
<feature type="repeat" description="ANK" evidence="3">
    <location>
        <begin position="96"/>
        <end position="128"/>
    </location>
</feature>
<feature type="repeat" description="ANK" evidence="3">
    <location>
        <begin position="63"/>
        <end position="95"/>
    </location>
</feature>
<dbReference type="Pfam" id="PF13424">
    <property type="entry name" value="TPR_12"/>
    <property type="match status" value="1"/>
</dbReference>
<keyword evidence="7" id="KW-1185">Reference proteome</keyword>
<name>A0A0C1QF03_9RICK</name>
<evidence type="ECO:0000256" key="3">
    <source>
        <dbReference type="PROSITE-ProRule" id="PRU00023"/>
    </source>
</evidence>
<feature type="compositionally biased region" description="Basic and acidic residues" evidence="5">
    <location>
        <begin position="529"/>
        <end position="538"/>
    </location>
</feature>
<organism evidence="6 7">
    <name type="scientific">Candidatus Jidaibacter acanthamoebae</name>
    <dbReference type="NCBI Taxonomy" id="86105"/>
    <lineage>
        <taxon>Bacteria</taxon>
        <taxon>Pseudomonadati</taxon>
        <taxon>Pseudomonadota</taxon>
        <taxon>Alphaproteobacteria</taxon>
        <taxon>Rickettsiales</taxon>
        <taxon>Candidatus Midichloriaceae</taxon>
        <taxon>Candidatus Jidaibacter</taxon>
    </lineage>
</organism>
<evidence type="ECO:0000256" key="2">
    <source>
        <dbReference type="ARBA" id="ARBA00022803"/>
    </source>
</evidence>
<keyword evidence="2 4" id="KW-0802">TPR repeat</keyword>
<dbReference type="InterPro" id="IPR036770">
    <property type="entry name" value="Ankyrin_rpt-contain_sf"/>
</dbReference>
<evidence type="ECO:0000256" key="1">
    <source>
        <dbReference type="ARBA" id="ARBA00022737"/>
    </source>
</evidence>
<dbReference type="EMBL" id="JSWE01000228">
    <property type="protein sequence ID" value="KIE04114.1"/>
    <property type="molecule type" value="Genomic_DNA"/>
</dbReference>
<feature type="region of interest" description="Disordered" evidence="5">
    <location>
        <begin position="529"/>
        <end position="554"/>
    </location>
</feature>
<dbReference type="PROSITE" id="PS50005">
    <property type="entry name" value="TPR"/>
    <property type="match status" value="2"/>
</dbReference>
<dbReference type="Gene3D" id="1.25.40.20">
    <property type="entry name" value="Ankyrin repeat-containing domain"/>
    <property type="match status" value="1"/>
</dbReference>
<dbReference type="PANTHER" id="PTHR19959:SF119">
    <property type="entry name" value="FUNGAL LIPASE-LIKE DOMAIN-CONTAINING PROTEIN"/>
    <property type="match status" value="1"/>
</dbReference>
<dbReference type="Gene3D" id="1.25.40.10">
    <property type="entry name" value="Tetratricopeptide repeat domain"/>
    <property type="match status" value="3"/>
</dbReference>